<evidence type="ECO:0000313" key="5">
    <source>
        <dbReference type="WBParaSite" id="ECPE_0000949701-mRNA-1"/>
    </source>
</evidence>
<feature type="compositionally biased region" description="Basic and acidic residues" evidence="2">
    <location>
        <begin position="303"/>
        <end position="313"/>
    </location>
</feature>
<keyword evidence="1" id="KW-0175">Coiled coil</keyword>
<sequence length="357" mass="41221">MWTEDVDQENARLTAQNQQLLAELDAGQKREAELIEHLVTAQLRIDKLQAIRLAQKKTIADLKHGTLSSRSKDVPLGNVTNTSNKELATSIRIRELEREVDFLTAHVEELSSKSQSKAVAWRYIEAQQDSLKAREELAKTRTLFDDLKDELDQAQAANNLVQRELSMTNAELASTKRAHEEHAKRTKEQIGRLMKQIRAERRKAVHETREEIKQLDQVDSEERQQAIEELRNEVGWLKYLSTVLQETCDNLKQEHEKTRQTEATLVRTKSELRHVRRELATIQLRMQQSNPTPEHITTGSGTLDRDEQKSHDTSVRNPLLQLKMENHKLHKLVQLLRTRLTRTAPAFQGQYQFVSGV</sequence>
<gene>
    <name evidence="3" type="ORF">ECPE_LOCUS9468</name>
</gene>
<dbReference type="OrthoDB" id="6250230at2759"/>
<reference evidence="3 4" key="2">
    <citation type="submission" date="2018-11" db="EMBL/GenBank/DDBJ databases">
        <authorList>
            <consortium name="Pathogen Informatics"/>
        </authorList>
    </citation>
    <scope>NUCLEOTIDE SEQUENCE [LARGE SCALE GENOMIC DNA]</scope>
    <source>
        <strain evidence="3 4">Egypt</strain>
    </source>
</reference>
<evidence type="ECO:0000313" key="3">
    <source>
        <dbReference type="EMBL" id="VDP85426.1"/>
    </source>
</evidence>
<dbReference type="AlphaFoldDB" id="A0A183AR83"/>
<reference evidence="5" key="1">
    <citation type="submission" date="2016-06" db="UniProtKB">
        <authorList>
            <consortium name="WormBaseParasite"/>
        </authorList>
    </citation>
    <scope>IDENTIFICATION</scope>
</reference>
<evidence type="ECO:0000256" key="2">
    <source>
        <dbReference type="SAM" id="MobiDB-lite"/>
    </source>
</evidence>
<evidence type="ECO:0000256" key="1">
    <source>
        <dbReference type="SAM" id="Coils"/>
    </source>
</evidence>
<dbReference type="Proteomes" id="UP000272942">
    <property type="component" value="Unassembled WGS sequence"/>
</dbReference>
<keyword evidence="4" id="KW-1185">Reference proteome</keyword>
<dbReference type="EMBL" id="UZAN01047466">
    <property type="protein sequence ID" value="VDP85426.1"/>
    <property type="molecule type" value="Genomic_DNA"/>
</dbReference>
<dbReference type="WBParaSite" id="ECPE_0000949701-mRNA-1">
    <property type="protein sequence ID" value="ECPE_0000949701-mRNA-1"/>
    <property type="gene ID" value="ECPE_0000949701"/>
</dbReference>
<feature type="compositionally biased region" description="Polar residues" evidence="2">
    <location>
        <begin position="287"/>
        <end position="301"/>
    </location>
</feature>
<proteinExistence type="predicted"/>
<name>A0A183AR83_9TREM</name>
<protein>
    <submittedName>
        <fullName evidence="5">Cilia- and flagella-associated protein 157</fullName>
    </submittedName>
</protein>
<feature type="coiled-coil region" evidence="1">
    <location>
        <begin position="3"/>
        <end position="30"/>
    </location>
</feature>
<accession>A0A183AR83</accession>
<feature type="region of interest" description="Disordered" evidence="2">
    <location>
        <begin position="287"/>
        <end position="313"/>
    </location>
</feature>
<evidence type="ECO:0000313" key="4">
    <source>
        <dbReference type="Proteomes" id="UP000272942"/>
    </source>
</evidence>
<feature type="coiled-coil region" evidence="1">
    <location>
        <begin position="137"/>
        <end position="203"/>
    </location>
</feature>
<organism evidence="5">
    <name type="scientific">Echinostoma caproni</name>
    <dbReference type="NCBI Taxonomy" id="27848"/>
    <lineage>
        <taxon>Eukaryota</taxon>
        <taxon>Metazoa</taxon>
        <taxon>Spiralia</taxon>
        <taxon>Lophotrochozoa</taxon>
        <taxon>Platyhelminthes</taxon>
        <taxon>Trematoda</taxon>
        <taxon>Digenea</taxon>
        <taxon>Plagiorchiida</taxon>
        <taxon>Echinostomata</taxon>
        <taxon>Echinostomatoidea</taxon>
        <taxon>Echinostomatidae</taxon>
        <taxon>Echinostoma</taxon>
    </lineage>
</organism>